<evidence type="ECO:0000256" key="2">
    <source>
        <dbReference type="ARBA" id="ARBA00023315"/>
    </source>
</evidence>
<dbReference type="PANTHER" id="PTHR43877">
    <property type="entry name" value="AMINOALKYLPHOSPHONATE N-ACETYLTRANSFERASE-RELATED-RELATED"/>
    <property type="match status" value="1"/>
</dbReference>
<protein>
    <submittedName>
        <fullName evidence="4">GNAT superfamily N-acetyltransferase</fullName>
    </submittedName>
</protein>
<dbReference type="Proteomes" id="UP001519289">
    <property type="component" value="Unassembled WGS sequence"/>
</dbReference>
<keyword evidence="5" id="KW-1185">Reference proteome</keyword>
<evidence type="ECO:0000313" key="5">
    <source>
        <dbReference type="Proteomes" id="UP001519289"/>
    </source>
</evidence>
<feature type="domain" description="N-acetyltransferase" evidence="3">
    <location>
        <begin position="1"/>
        <end position="163"/>
    </location>
</feature>
<dbReference type="RefSeq" id="WP_209464985.1">
    <property type="nucleotide sequence ID" value="NZ_JAGGLG010000001.1"/>
</dbReference>
<keyword evidence="2" id="KW-0012">Acyltransferase</keyword>
<evidence type="ECO:0000259" key="3">
    <source>
        <dbReference type="PROSITE" id="PS51186"/>
    </source>
</evidence>
<organism evidence="4 5">
    <name type="scientific">Symbiobacterium terraclitae</name>
    <dbReference type="NCBI Taxonomy" id="557451"/>
    <lineage>
        <taxon>Bacteria</taxon>
        <taxon>Bacillati</taxon>
        <taxon>Bacillota</taxon>
        <taxon>Clostridia</taxon>
        <taxon>Eubacteriales</taxon>
        <taxon>Symbiobacteriaceae</taxon>
        <taxon>Symbiobacterium</taxon>
    </lineage>
</organism>
<evidence type="ECO:0000256" key="1">
    <source>
        <dbReference type="ARBA" id="ARBA00022679"/>
    </source>
</evidence>
<dbReference type="EMBL" id="JAGGLG010000001">
    <property type="protein sequence ID" value="MBP2016844.1"/>
    <property type="molecule type" value="Genomic_DNA"/>
</dbReference>
<gene>
    <name evidence="4" type="ORF">J2Z79_000217</name>
</gene>
<reference evidence="4 5" key="1">
    <citation type="submission" date="2021-03" db="EMBL/GenBank/DDBJ databases">
        <title>Genomic Encyclopedia of Type Strains, Phase IV (KMG-IV): sequencing the most valuable type-strain genomes for metagenomic binning, comparative biology and taxonomic classification.</title>
        <authorList>
            <person name="Goeker M."/>
        </authorList>
    </citation>
    <scope>NUCLEOTIDE SEQUENCE [LARGE SCALE GENOMIC DNA]</scope>
    <source>
        <strain evidence="4 5">DSM 27138</strain>
    </source>
</reference>
<dbReference type="SUPFAM" id="SSF55729">
    <property type="entry name" value="Acyl-CoA N-acyltransferases (Nat)"/>
    <property type="match status" value="1"/>
</dbReference>
<dbReference type="InterPro" id="IPR000182">
    <property type="entry name" value="GNAT_dom"/>
</dbReference>
<dbReference type="InterPro" id="IPR016181">
    <property type="entry name" value="Acyl_CoA_acyltransferase"/>
</dbReference>
<name>A0ABS4JMT3_9FIRM</name>
<dbReference type="Gene3D" id="3.40.630.30">
    <property type="match status" value="1"/>
</dbReference>
<proteinExistence type="predicted"/>
<dbReference type="InterPro" id="IPR050832">
    <property type="entry name" value="Bact_Acetyltransf"/>
</dbReference>
<dbReference type="CDD" id="cd04301">
    <property type="entry name" value="NAT_SF"/>
    <property type="match status" value="1"/>
</dbReference>
<evidence type="ECO:0000313" key="4">
    <source>
        <dbReference type="EMBL" id="MBP2016844.1"/>
    </source>
</evidence>
<comment type="caution">
    <text evidence="4">The sequence shown here is derived from an EMBL/GenBank/DDBJ whole genome shotgun (WGS) entry which is preliminary data.</text>
</comment>
<accession>A0ABS4JMT3</accession>
<dbReference type="PROSITE" id="PS51186">
    <property type="entry name" value="GNAT"/>
    <property type="match status" value="1"/>
</dbReference>
<keyword evidence="1" id="KW-0808">Transferase</keyword>
<sequence length="181" mass="20663">MLIRQACELDAEGIARVHVDAWRSTYRGIVPDDVLDGLSYEKRQERWNEILRTAEQSRHHIWVAADLGRIVGFADGGREREGDPQYTGELYAIYILPEYQRKGTGRGLLGQIAARLVEEGHEAALVWVLADNPYRRFYERMGAVPVRTKEITIGGTPLTEVAYGWPDLRQLVRNIRQSWSG</sequence>
<dbReference type="Pfam" id="PF00583">
    <property type="entry name" value="Acetyltransf_1"/>
    <property type="match status" value="1"/>
</dbReference>